<evidence type="ECO:0000256" key="2">
    <source>
        <dbReference type="SAM" id="Phobius"/>
    </source>
</evidence>
<proteinExistence type="predicted"/>
<accession>C1E6F5</accession>
<feature type="transmembrane region" description="Helical" evidence="2">
    <location>
        <begin position="28"/>
        <end position="46"/>
    </location>
</feature>
<dbReference type="InParanoid" id="C1E6F5"/>
<keyword evidence="2" id="KW-1133">Transmembrane helix</keyword>
<dbReference type="AlphaFoldDB" id="C1E6F5"/>
<evidence type="ECO:0000256" key="1">
    <source>
        <dbReference type="SAM" id="MobiDB-lite"/>
    </source>
</evidence>
<organism evidence="3 4">
    <name type="scientific">Micromonas commoda (strain RCC299 / NOUM17 / CCMP2709)</name>
    <name type="common">Picoplanktonic green alga</name>
    <dbReference type="NCBI Taxonomy" id="296587"/>
    <lineage>
        <taxon>Eukaryota</taxon>
        <taxon>Viridiplantae</taxon>
        <taxon>Chlorophyta</taxon>
        <taxon>Mamiellophyceae</taxon>
        <taxon>Mamiellales</taxon>
        <taxon>Mamiellaceae</taxon>
        <taxon>Micromonas</taxon>
    </lineage>
</organism>
<evidence type="ECO:0000313" key="4">
    <source>
        <dbReference type="Proteomes" id="UP000002009"/>
    </source>
</evidence>
<evidence type="ECO:0008006" key="5">
    <source>
        <dbReference type="Google" id="ProtNLM"/>
    </source>
</evidence>
<sequence>MAHDVEAATPLLGGDDARTRSRGSSRPVVIALGSLAFAALIGLGVYTHSAGPLPGLDLLKGKERPTPVMYALMGETQGLPQQLRSLQCYAKMARETGSELVVGPVKTRAVNGGEDEYVSFDAIVKPEPGTWRAMTKDDRAAFLTHNLDRGCITALREQDTIGTTFVSPGDETVRSDPFTSAKDYQSVVDSIKERGGKPSCVASAVYAECEEPGTELDFQASKHIELLSSEVRKFLFGAADRNFRVVHARSNAATMGMPVFKSFNSNQASINIDPFVHMCREAKAGQGLPTYVATDDMSANTQMKLQSFGCKTIHSILGSQKLEDWEMAALDQFMMADATEHYSMRCTTMDIIASSSRRIRQKMPSKWYLDNARKFHEIADGSNMKQCEAGVKVAEEIEEANQPKGEGKQFAQKAEAKARARQAAEDRAAVAAAGRGDDIEIQGLNDADGGDAFAIATFLANEQEKDDPIEKFLREVGRGTAQGR</sequence>
<reference evidence="3 4" key="1">
    <citation type="journal article" date="2009" name="Science">
        <title>Green evolution and dynamic adaptations revealed by genomes of the marine picoeukaryotes Micromonas.</title>
        <authorList>
            <person name="Worden A.Z."/>
            <person name="Lee J.H."/>
            <person name="Mock T."/>
            <person name="Rouze P."/>
            <person name="Simmons M.P."/>
            <person name="Aerts A.L."/>
            <person name="Allen A.E."/>
            <person name="Cuvelier M.L."/>
            <person name="Derelle E."/>
            <person name="Everett M.V."/>
            <person name="Foulon E."/>
            <person name="Grimwood J."/>
            <person name="Gundlach H."/>
            <person name="Henrissat B."/>
            <person name="Napoli C."/>
            <person name="McDonald S.M."/>
            <person name="Parker M.S."/>
            <person name="Rombauts S."/>
            <person name="Salamov A."/>
            <person name="Von Dassow P."/>
            <person name="Badger J.H."/>
            <person name="Coutinho P.M."/>
            <person name="Demir E."/>
            <person name="Dubchak I."/>
            <person name="Gentemann C."/>
            <person name="Eikrem W."/>
            <person name="Gready J.E."/>
            <person name="John U."/>
            <person name="Lanier W."/>
            <person name="Lindquist E.A."/>
            <person name="Lucas S."/>
            <person name="Mayer K.F."/>
            <person name="Moreau H."/>
            <person name="Not F."/>
            <person name="Otillar R."/>
            <person name="Panaud O."/>
            <person name="Pangilinan J."/>
            <person name="Paulsen I."/>
            <person name="Piegu B."/>
            <person name="Poliakov A."/>
            <person name="Robbens S."/>
            <person name="Schmutz J."/>
            <person name="Toulza E."/>
            <person name="Wyss T."/>
            <person name="Zelensky A."/>
            <person name="Zhou K."/>
            <person name="Armbrust E.V."/>
            <person name="Bhattacharya D."/>
            <person name="Goodenough U.W."/>
            <person name="Van de Peer Y."/>
            <person name="Grigoriev I.V."/>
        </authorList>
    </citation>
    <scope>NUCLEOTIDE SEQUENCE [LARGE SCALE GENOMIC DNA]</scope>
    <source>
        <strain evidence="4">RCC299 / NOUM17</strain>
    </source>
</reference>
<name>C1E6F5_MICCC</name>
<dbReference type="KEGG" id="mis:MICPUN_58648"/>
<dbReference type="Proteomes" id="UP000002009">
    <property type="component" value="Chromosome 5"/>
</dbReference>
<keyword evidence="4" id="KW-1185">Reference proteome</keyword>
<dbReference type="GeneID" id="8243446"/>
<dbReference type="RefSeq" id="XP_002502545.1">
    <property type="nucleotide sequence ID" value="XM_002502499.1"/>
</dbReference>
<keyword evidence="2" id="KW-0812">Transmembrane</keyword>
<evidence type="ECO:0000313" key="3">
    <source>
        <dbReference type="EMBL" id="ACO63803.1"/>
    </source>
</evidence>
<feature type="region of interest" description="Disordered" evidence="1">
    <location>
        <begin position="1"/>
        <end position="23"/>
    </location>
</feature>
<dbReference type="EMBL" id="CP001326">
    <property type="protein sequence ID" value="ACO63803.1"/>
    <property type="molecule type" value="Genomic_DNA"/>
</dbReference>
<protein>
    <recommendedName>
        <fullName evidence="5">O-fucosyltransferase family protein</fullName>
    </recommendedName>
</protein>
<gene>
    <name evidence="3" type="ORF">MICPUN_58648</name>
</gene>
<keyword evidence="2" id="KW-0472">Membrane</keyword>